<dbReference type="Pfam" id="PF13411">
    <property type="entry name" value="MerR_1"/>
    <property type="match status" value="1"/>
</dbReference>
<evidence type="ECO:0000259" key="5">
    <source>
        <dbReference type="PROSITE" id="PS50937"/>
    </source>
</evidence>
<evidence type="ECO:0000256" key="3">
    <source>
        <dbReference type="ARBA" id="ARBA00023125"/>
    </source>
</evidence>
<feature type="domain" description="HTH merR-type" evidence="5">
    <location>
        <begin position="57"/>
        <end position="124"/>
    </location>
</feature>
<keyword evidence="7" id="KW-1185">Reference proteome</keyword>
<evidence type="ECO:0000256" key="1">
    <source>
        <dbReference type="ARBA" id="ARBA00022491"/>
    </source>
</evidence>
<dbReference type="InterPro" id="IPR047057">
    <property type="entry name" value="MerR_fam"/>
</dbReference>
<evidence type="ECO:0000256" key="2">
    <source>
        <dbReference type="ARBA" id="ARBA00023015"/>
    </source>
</evidence>
<dbReference type="GO" id="GO:0003677">
    <property type="term" value="F:DNA binding"/>
    <property type="evidence" value="ECO:0007669"/>
    <property type="project" value="UniProtKB-KW"/>
</dbReference>
<keyword evidence="1" id="KW-0678">Repressor</keyword>
<protein>
    <submittedName>
        <fullName evidence="6">Transcriptional regulator</fullName>
    </submittedName>
</protein>
<organism evidence="6 7">
    <name type="scientific">Levilactobacillus senmaizukei DSM 21775 = NBRC 103853</name>
    <dbReference type="NCBI Taxonomy" id="1423803"/>
    <lineage>
        <taxon>Bacteria</taxon>
        <taxon>Bacillati</taxon>
        <taxon>Bacillota</taxon>
        <taxon>Bacilli</taxon>
        <taxon>Lactobacillales</taxon>
        <taxon>Lactobacillaceae</taxon>
        <taxon>Levilactobacillus</taxon>
    </lineage>
</organism>
<dbReference type="PROSITE" id="PS50937">
    <property type="entry name" value="HTH_MERR_2"/>
    <property type="match status" value="1"/>
</dbReference>
<evidence type="ECO:0000313" key="7">
    <source>
        <dbReference type="Proteomes" id="UP000051589"/>
    </source>
</evidence>
<sequence length="182" mass="20901">MSIDPKKVHKNHKRFHYDDTGLGRIRGGEKDGGKTTMDEDLKTLLKKIPMEGLIFGIGDVAEATGVSQSQIRYWERKGYIHSQVIADGHNRKFSYQTLLSVQQIKAYLDDGYTLVGAVKQAQRRHNYLEMLRSFFEDRFESLTVTDETAEIDLGTFTPNPDQHLIANKVDEHWEFRLGQVTN</sequence>
<dbReference type="CDD" id="cd01105">
    <property type="entry name" value="HTH_GlnR-like"/>
    <property type="match status" value="1"/>
</dbReference>
<dbReference type="GO" id="GO:0003700">
    <property type="term" value="F:DNA-binding transcription factor activity"/>
    <property type="evidence" value="ECO:0007669"/>
    <property type="project" value="InterPro"/>
</dbReference>
<dbReference type="InterPro" id="IPR009061">
    <property type="entry name" value="DNA-bd_dom_put_sf"/>
</dbReference>
<dbReference type="SMART" id="SM00422">
    <property type="entry name" value="HTH_MERR"/>
    <property type="match status" value="1"/>
</dbReference>
<name>A0A0R2DRY0_9LACO</name>
<evidence type="ECO:0000256" key="4">
    <source>
        <dbReference type="ARBA" id="ARBA00023163"/>
    </source>
</evidence>
<reference evidence="6 7" key="1">
    <citation type="journal article" date="2015" name="Genome Announc.">
        <title>Expanding the biotechnology potential of lactobacilli through comparative genomics of 213 strains and associated genera.</title>
        <authorList>
            <person name="Sun Z."/>
            <person name="Harris H.M."/>
            <person name="McCann A."/>
            <person name="Guo C."/>
            <person name="Argimon S."/>
            <person name="Zhang W."/>
            <person name="Yang X."/>
            <person name="Jeffery I.B."/>
            <person name="Cooney J.C."/>
            <person name="Kagawa T.F."/>
            <person name="Liu W."/>
            <person name="Song Y."/>
            <person name="Salvetti E."/>
            <person name="Wrobel A."/>
            <person name="Rasinkangas P."/>
            <person name="Parkhill J."/>
            <person name="Rea M.C."/>
            <person name="O'Sullivan O."/>
            <person name="Ritari J."/>
            <person name="Douillard F.P."/>
            <person name="Paul Ross R."/>
            <person name="Yang R."/>
            <person name="Briner A.E."/>
            <person name="Felis G.E."/>
            <person name="de Vos W.M."/>
            <person name="Barrangou R."/>
            <person name="Klaenhammer T.R."/>
            <person name="Caufield P.W."/>
            <person name="Cui Y."/>
            <person name="Zhang H."/>
            <person name="O'Toole P.W."/>
        </authorList>
    </citation>
    <scope>NUCLEOTIDE SEQUENCE [LARGE SCALE GENOMIC DNA]</scope>
    <source>
        <strain evidence="6 7">DSM 21775</strain>
    </source>
</reference>
<dbReference type="EMBL" id="AYZH01000002">
    <property type="protein sequence ID" value="KRN03164.1"/>
    <property type="molecule type" value="Genomic_DNA"/>
</dbReference>
<keyword evidence="2" id="KW-0805">Transcription regulation</keyword>
<gene>
    <name evidence="6" type="ORF">FD13_GL000919</name>
</gene>
<dbReference type="PANTHER" id="PTHR30204">
    <property type="entry name" value="REDOX-CYCLING DRUG-SENSING TRANSCRIPTIONAL ACTIVATOR SOXR"/>
    <property type="match status" value="1"/>
</dbReference>
<dbReference type="PATRIC" id="fig|1423803.3.peg.919"/>
<comment type="caution">
    <text evidence="6">The sequence shown here is derived from an EMBL/GenBank/DDBJ whole genome shotgun (WGS) entry which is preliminary data.</text>
</comment>
<dbReference type="Proteomes" id="UP000051589">
    <property type="component" value="Unassembled WGS sequence"/>
</dbReference>
<dbReference type="SUPFAM" id="SSF46955">
    <property type="entry name" value="Putative DNA-binding domain"/>
    <property type="match status" value="1"/>
</dbReference>
<dbReference type="PANTHER" id="PTHR30204:SF69">
    <property type="entry name" value="MERR-FAMILY TRANSCRIPTIONAL REGULATOR"/>
    <property type="match status" value="1"/>
</dbReference>
<dbReference type="Gene3D" id="1.10.1660.10">
    <property type="match status" value="1"/>
</dbReference>
<dbReference type="STRING" id="1423803.FD13_GL000919"/>
<dbReference type="AlphaFoldDB" id="A0A0R2DRY0"/>
<keyword evidence="4" id="KW-0804">Transcription</keyword>
<accession>A0A0R2DRY0</accession>
<proteinExistence type="predicted"/>
<dbReference type="InterPro" id="IPR000551">
    <property type="entry name" value="MerR-type_HTH_dom"/>
</dbReference>
<evidence type="ECO:0000313" key="6">
    <source>
        <dbReference type="EMBL" id="KRN03164.1"/>
    </source>
</evidence>
<keyword evidence="3" id="KW-0238">DNA-binding</keyword>